<keyword evidence="4" id="KW-1185">Reference proteome</keyword>
<dbReference type="SUPFAM" id="SSF53850">
    <property type="entry name" value="Periplasmic binding protein-like II"/>
    <property type="match status" value="1"/>
</dbReference>
<dbReference type="PIRSF" id="PIRSF017082">
    <property type="entry name" value="YflP"/>
    <property type="match status" value="1"/>
</dbReference>
<dbReference type="Pfam" id="PF03401">
    <property type="entry name" value="TctC"/>
    <property type="match status" value="1"/>
</dbReference>
<dbReference type="RefSeq" id="WP_114771761.1">
    <property type="nucleotide sequence ID" value="NZ_QQBB01000008.1"/>
</dbReference>
<dbReference type="PANTHER" id="PTHR42928:SF5">
    <property type="entry name" value="BLR1237 PROTEIN"/>
    <property type="match status" value="1"/>
</dbReference>
<dbReference type="CDD" id="cd07012">
    <property type="entry name" value="PBP2_Bug_TTT"/>
    <property type="match status" value="1"/>
</dbReference>
<organism evidence="3 4">
    <name type="scientific">Microvirga subterranea</name>
    <dbReference type="NCBI Taxonomy" id="186651"/>
    <lineage>
        <taxon>Bacteria</taxon>
        <taxon>Pseudomonadati</taxon>
        <taxon>Pseudomonadota</taxon>
        <taxon>Alphaproteobacteria</taxon>
        <taxon>Hyphomicrobiales</taxon>
        <taxon>Methylobacteriaceae</taxon>
        <taxon>Microvirga</taxon>
    </lineage>
</organism>
<dbReference type="InterPro" id="IPR042100">
    <property type="entry name" value="Bug_dom1"/>
</dbReference>
<dbReference type="OrthoDB" id="7374807at2"/>
<comment type="caution">
    <text evidence="3">The sequence shown here is derived from an EMBL/GenBank/DDBJ whole genome shotgun (WGS) entry which is preliminary data.</text>
</comment>
<dbReference type="EMBL" id="QQBB01000008">
    <property type="protein sequence ID" value="RDI56794.1"/>
    <property type="molecule type" value="Genomic_DNA"/>
</dbReference>
<dbReference type="Gene3D" id="3.40.190.10">
    <property type="entry name" value="Periplasmic binding protein-like II"/>
    <property type="match status" value="1"/>
</dbReference>
<sequence>MKLASTCGIAAVSALAAVLCWGTASAQEFPSKPITLIIPSGAGGSHDMTARAVTSVANEYLGQPIIIQLKPGGGGAIGSDQVAKAAPDGYTILFGGPNWSTTLPAVEGRSKGPNDLDPICRINYSPVMVAAKPDAPYKTFKEMITWAKANPGKLVFGNAGPWSQADLTWKQISKITGIESRNVPHDGGGPSTLALLGGHVDVAINPTTTFISYIQSGKLRPLAVLDDERDPSFPDVPTAKEEGVDVVYYLWRGMLAPKGTPRPVIEKLADACKKMTEDKTVQAMIKSFGDRIQYLGPDEFGKVWRAEFELHKELGTSLKK</sequence>
<evidence type="ECO:0000256" key="1">
    <source>
        <dbReference type="ARBA" id="ARBA00006987"/>
    </source>
</evidence>
<name>A0A370HLJ6_9HYPH</name>
<gene>
    <name evidence="3" type="ORF">DES45_108143</name>
</gene>
<evidence type="ECO:0000256" key="2">
    <source>
        <dbReference type="SAM" id="SignalP"/>
    </source>
</evidence>
<keyword evidence="3" id="KW-0675">Receptor</keyword>
<evidence type="ECO:0000313" key="4">
    <source>
        <dbReference type="Proteomes" id="UP000254925"/>
    </source>
</evidence>
<keyword evidence="2" id="KW-0732">Signal</keyword>
<evidence type="ECO:0000313" key="3">
    <source>
        <dbReference type="EMBL" id="RDI56794.1"/>
    </source>
</evidence>
<proteinExistence type="inferred from homology"/>
<feature type="chain" id="PRO_5016596456" evidence="2">
    <location>
        <begin position="27"/>
        <end position="320"/>
    </location>
</feature>
<protein>
    <submittedName>
        <fullName evidence="3">Tripartite-type tricarboxylate transporter receptor subunit TctC</fullName>
    </submittedName>
</protein>
<reference evidence="3 4" key="1">
    <citation type="submission" date="2018-07" db="EMBL/GenBank/DDBJ databases">
        <title>Genomic Encyclopedia of Type Strains, Phase IV (KMG-IV): sequencing the most valuable type-strain genomes for metagenomic binning, comparative biology and taxonomic classification.</title>
        <authorList>
            <person name="Goeker M."/>
        </authorList>
    </citation>
    <scope>NUCLEOTIDE SEQUENCE [LARGE SCALE GENOMIC DNA]</scope>
    <source>
        <strain evidence="3 4">DSM 14364</strain>
    </source>
</reference>
<comment type="similarity">
    <text evidence="1">Belongs to the UPF0065 (bug) family.</text>
</comment>
<dbReference type="PANTHER" id="PTHR42928">
    <property type="entry name" value="TRICARBOXYLATE-BINDING PROTEIN"/>
    <property type="match status" value="1"/>
</dbReference>
<dbReference type="Proteomes" id="UP000254925">
    <property type="component" value="Unassembled WGS sequence"/>
</dbReference>
<accession>A0A370HLJ6</accession>
<dbReference type="Gene3D" id="3.40.190.150">
    <property type="entry name" value="Bordetella uptake gene, domain 1"/>
    <property type="match status" value="1"/>
</dbReference>
<dbReference type="InterPro" id="IPR005064">
    <property type="entry name" value="BUG"/>
</dbReference>
<dbReference type="AlphaFoldDB" id="A0A370HLJ6"/>
<feature type="signal peptide" evidence="2">
    <location>
        <begin position="1"/>
        <end position="26"/>
    </location>
</feature>